<dbReference type="InterPro" id="IPR036271">
    <property type="entry name" value="Tet_transcr_reg_TetR-rel_C_sf"/>
</dbReference>
<dbReference type="AlphaFoldDB" id="A0AB33K3V3"/>
<gene>
    <name evidence="6" type="ORF">SCMC78_00990</name>
</gene>
<accession>A0AB33K3V3</accession>
<evidence type="ECO:0000256" key="4">
    <source>
        <dbReference type="PROSITE-ProRule" id="PRU00335"/>
    </source>
</evidence>
<dbReference type="InterPro" id="IPR050109">
    <property type="entry name" value="HTH-type_TetR-like_transc_reg"/>
</dbReference>
<dbReference type="KEGG" id="stcm:SCMC78_00990"/>
<dbReference type="EMBL" id="AP035884">
    <property type="protein sequence ID" value="BFP50292.1"/>
    <property type="molecule type" value="Genomic_DNA"/>
</dbReference>
<evidence type="ECO:0000256" key="2">
    <source>
        <dbReference type="ARBA" id="ARBA00023125"/>
    </source>
</evidence>
<keyword evidence="3" id="KW-0804">Transcription</keyword>
<feature type="DNA-binding region" description="H-T-H motif" evidence="4">
    <location>
        <begin position="36"/>
        <end position="55"/>
    </location>
</feature>
<feature type="domain" description="HTH tetR-type" evidence="5">
    <location>
        <begin position="13"/>
        <end position="73"/>
    </location>
</feature>
<name>A0AB33K3V3_9ACTN</name>
<dbReference type="InterPro" id="IPR025996">
    <property type="entry name" value="MT1864/Rv1816-like_C"/>
</dbReference>
<dbReference type="GO" id="GO:0000976">
    <property type="term" value="F:transcription cis-regulatory region binding"/>
    <property type="evidence" value="ECO:0007669"/>
    <property type="project" value="TreeGrafter"/>
</dbReference>
<dbReference type="Gene3D" id="1.10.10.60">
    <property type="entry name" value="Homeodomain-like"/>
    <property type="match status" value="1"/>
</dbReference>
<proteinExistence type="predicted"/>
<sequence length="198" mass="21363">MEKRSEGGMARAGLTAERVVRAGAELADEIGFEHVTPSELARKLGIRTASLYSHVKNAHDLKTKIALLALEELADRASAAIAGRAGKDALGAFADAYRDYALQHPGRFTAARFRLDPEAAAASAGLRHSRMTRAVLRGYALTELQETHAVRLLGSVFNGFVELETAGAFRHSSPGSGESWTEILDALDTLLRNWPARP</sequence>
<evidence type="ECO:0000256" key="3">
    <source>
        <dbReference type="ARBA" id="ARBA00023163"/>
    </source>
</evidence>
<evidence type="ECO:0000256" key="1">
    <source>
        <dbReference type="ARBA" id="ARBA00023015"/>
    </source>
</evidence>
<dbReference type="Pfam" id="PF13305">
    <property type="entry name" value="TetR_C_33"/>
    <property type="match status" value="1"/>
</dbReference>
<dbReference type="InterPro" id="IPR001647">
    <property type="entry name" value="HTH_TetR"/>
</dbReference>
<dbReference type="PROSITE" id="PS50977">
    <property type="entry name" value="HTH_TETR_2"/>
    <property type="match status" value="1"/>
</dbReference>
<dbReference type="InterPro" id="IPR009057">
    <property type="entry name" value="Homeodomain-like_sf"/>
</dbReference>
<dbReference type="Gene3D" id="1.10.357.10">
    <property type="entry name" value="Tetracycline Repressor, domain 2"/>
    <property type="match status" value="1"/>
</dbReference>
<keyword evidence="1" id="KW-0805">Transcription regulation</keyword>
<dbReference type="PANTHER" id="PTHR30055">
    <property type="entry name" value="HTH-TYPE TRANSCRIPTIONAL REGULATOR RUTR"/>
    <property type="match status" value="1"/>
</dbReference>
<protein>
    <submittedName>
        <fullName evidence="6">TetR-like C-terminal domain-containing protein</fullName>
    </submittedName>
</protein>
<dbReference type="GO" id="GO:0003700">
    <property type="term" value="F:DNA-binding transcription factor activity"/>
    <property type="evidence" value="ECO:0007669"/>
    <property type="project" value="TreeGrafter"/>
</dbReference>
<evidence type="ECO:0000313" key="6">
    <source>
        <dbReference type="EMBL" id="BFP50292.1"/>
    </source>
</evidence>
<organism evidence="6">
    <name type="scientific">Streptomyces sp. CMC78</name>
    <dbReference type="NCBI Taxonomy" id="3231512"/>
    <lineage>
        <taxon>Bacteria</taxon>
        <taxon>Bacillati</taxon>
        <taxon>Actinomycetota</taxon>
        <taxon>Actinomycetes</taxon>
        <taxon>Kitasatosporales</taxon>
        <taxon>Streptomycetaceae</taxon>
        <taxon>Streptomyces</taxon>
    </lineage>
</organism>
<evidence type="ECO:0000259" key="5">
    <source>
        <dbReference type="PROSITE" id="PS50977"/>
    </source>
</evidence>
<reference evidence="6" key="1">
    <citation type="submission" date="2024-07" db="EMBL/GenBank/DDBJ databases">
        <title>Complete genome sequences of cellulolytic bacteria, Kitasatospora sp. CMC57 and Streptomyces sp. CMC78, isolated from Japanese agricultural soil.</title>
        <authorList>
            <person name="Hashimoto T."/>
            <person name="Ito M."/>
            <person name="Iwamoto M."/>
            <person name="Fukahori D."/>
            <person name="Shoda T."/>
            <person name="Sakoda M."/>
            <person name="Morohoshi T."/>
            <person name="Mitsuboshi M."/>
            <person name="Nishizawa T."/>
        </authorList>
    </citation>
    <scope>NUCLEOTIDE SEQUENCE</scope>
    <source>
        <strain evidence="6">CMC78</strain>
    </source>
</reference>
<dbReference type="SUPFAM" id="SSF46689">
    <property type="entry name" value="Homeodomain-like"/>
    <property type="match status" value="1"/>
</dbReference>
<dbReference type="PANTHER" id="PTHR30055:SF151">
    <property type="entry name" value="TRANSCRIPTIONAL REGULATORY PROTEIN"/>
    <property type="match status" value="1"/>
</dbReference>
<dbReference type="SUPFAM" id="SSF48498">
    <property type="entry name" value="Tetracyclin repressor-like, C-terminal domain"/>
    <property type="match status" value="1"/>
</dbReference>
<keyword evidence="2 4" id="KW-0238">DNA-binding</keyword>